<accession>A0AAV0EJM5</accession>
<comment type="caution">
    <text evidence="3">The sequence shown here is derived from an EMBL/GenBank/DDBJ whole genome shotgun (WGS) entry which is preliminary data.</text>
</comment>
<dbReference type="AlphaFoldDB" id="A0AAV0EJM5"/>
<evidence type="ECO:0000313" key="4">
    <source>
        <dbReference type="Proteomes" id="UP001152523"/>
    </source>
</evidence>
<feature type="domain" description="F-box" evidence="1">
    <location>
        <begin position="9"/>
        <end position="45"/>
    </location>
</feature>
<dbReference type="Proteomes" id="UP001152523">
    <property type="component" value="Unassembled WGS sequence"/>
</dbReference>
<dbReference type="SUPFAM" id="SSF81383">
    <property type="entry name" value="F-box domain"/>
    <property type="match status" value="1"/>
</dbReference>
<dbReference type="InterPro" id="IPR001810">
    <property type="entry name" value="F-box_dom"/>
</dbReference>
<reference evidence="3" key="1">
    <citation type="submission" date="2022-07" db="EMBL/GenBank/DDBJ databases">
        <authorList>
            <person name="Macas J."/>
            <person name="Novak P."/>
            <person name="Neumann P."/>
        </authorList>
    </citation>
    <scope>NUCLEOTIDE SEQUENCE</scope>
</reference>
<dbReference type="EMBL" id="CAMAPF010000933">
    <property type="protein sequence ID" value="CAH9124072.1"/>
    <property type="molecule type" value="Genomic_DNA"/>
</dbReference>
<dbReference type="EMBL" id="CAMAPF010000087">
    <property type="protein sequence ID" value="CAH9096456.1"/>
    <property type="molecule type" value="Genomic_DNA"/>
</dbReference>
<dbReference type="PANTHER" id="PTHR31639:SF333">
    <property type="entry name" value="F-BOX DOMAIN, FBD DOMAIN, LEUCINE-RICH REPEAT DOMAIN, L DOMAIN-LIKE PROTEIN-RELATED"/>
    <property type="match status" value="1"/>
</dbReference>
<protein>
    <recommendedName>
        <fullName evidence="1">F-box domain-containing protein</fullName>
    </recommendedName>
</protein>
<dbReference type="InterPro" id="IPR036047">
    <property type="entry name" value="F-box-like_dom_sf"/>
</dbReference>
<gene>
    <name evidence="2" type="ORF">CEPIT_LOCUS13745</name>
    <name evidence="3" type="ORF">CEPIT_LOCUS25710</name>
</gene>
<dbReference type="Pfam" id="PF00646">
    <property type="entry name" value="F-box"/>
    <property type="match status" value="1"/>
</dbReference>
<keyword evidence="4" id="KW-1185">Reference proteome</keyword>
<evidence type="ECO:0000259" key="1">
    <source>
        <dbReference type="Pfam" id="PF00646"/>
    </source>
</evidence>
<sequence length="288" mass="33439">MVRKRRDRFSELPVDLLDKILGCMPILHAARLAVLSTLWRDAWFSLTALDFDDGFSRHISDKYNAHYADSDRRTQRAIYDNDNVDILISMSFYIINKVLMHHNGPIHKFCFGVHNFERDSLGSRVLDIYQWLTFVTQKGVEEIRLNFDKDDGFLLPSCIFSCKTLRKLRLYGSSYDTLSAPCVLPNFTSLYFDEVEFEHSGHTIDAPMLENLSFFSCYETLFHFNVTAPRLSTLTFQGCSYDRIKGNLPVKYSTWESVSTLVLDGYTIENFFEPLITTRGHHNICLNY</sequence>
<dbReference type="SUPFAM" id="SSF52058">
    <property type="entry name" value="L domain-like"/>
    <property type="match status" value="1"/>
</dbReference>
<name>A0AAV0EJM5_9ASTE</name>
<dbReference type="PANTHER" id="PTHR31639">
    <property type="entry name" value="F-BOX PROTEIN-LIKE"/>
    <property type="match status" value="1"/>
</dbReference>
<organism evidence="3 4">
    <name type="scientific">Cuscuta epithymum</name>
    <dbReference type="NCBI Taxonomy" id="186058"/>
    <lineage>
        <taxon>Eukaryota</taxon>
        <taxon>Viridiplantae</taxon>
        <taxon>Streptophyta</taxon>
        <taxon>Embryophyta</taxon>
        <taxon>Tracheophyta</taxon>
        <taxon>Spermatophyta</taxon>
        <taxon>Magnoliopsida</taxon>
        <taxon>eudicotyledons</taxon>
        <taxon>Gunneridae</taxon>
        <taxon>Pentapetalae</taxon>
        <taxon>asterids</taxon>
        <taxon>lamiids</taxon>
        <taxon>Solanales</taxon>
        <taxon>Convolvulaceae</taxon>
        <taxon>Cuscuteae</taxon>
        <taxon>Cuscuta</taxon>
        <taxon>Cuscuta subgen. Cuscuta</taxon>
    </lineage>
</organism>
<evidence type="ECO:0000313" key="2">
    <source>
        <dbReference type="EMBL" id="CAH9096456.1"/>
    </source>
</evidence>
<proteinExistence type="predicted"/>
<evidence type="ECO:0000313" key="3">
    <source>
        <dbReference type="EMBL" id="CAH9124072.1"/>
    </source>
</evidence>